<dbReference type="Proteomes" id="UP001626550">
    <property type="component" value="Unassembled WGS sequence"/>
</dbReference>
<evidence type="ECO:0000313" key="2">
    <source>
        <dbReference type="Proteomes" id="UP001626550"/>
    </source>
</evidence>
<organism evidence="1 2">
    <name type="scientific">Cichlidogyrus casuarinus</name>
    <dbReference type="NCBI Taxonomy" id="1844966"/>
    <lineage>
        <taxon>Eukaryota</taxon>
        <taxon>Metazoa</taxon>
        <taxon>Spiralia</taxon>
        <taxon>Lophotrochozoa</taxon>
        <taxon>Platyhelminthes</taxon>
        <taxon>Monogenea</taxon>
        <taxon>Monopisthocotylea</taxon>
        <taxon>Dactylogyridea</taxon>
        <taxon>Ancyrocephalidae</taxon>
        <taxon>Cichlidogyrus</taxon>
    </lineage>
</organism>
<evidence type="ECO:0000313" key="1">
    <source>
        <dbReference type="EMBL" id="KAL3308705.1"/>
    </source>
</evidence>
<proteinExistence type="predicted"/>
<sequence length="116" mass="12883">CHSSFPYPPTPAGFYEEDDSLTFAGELDADIEVRVSTPLVRAGESVKGLCVVKNEPNQAAYNFKIVRVTERSEEVLDDKAYFSFVVDAPEDVEGLVCRASINDIVLQKEFNVEFTS</sequence>
<comment type="caution">
    <text evidence="1">The sequence shown here is derived from an EMBL/GenBank/DDBJ whole genome shotgun (WGS) entry which is preliminary data.</text>
</comment>
<feature type="non-terminal residue" evidence="1">
    <location>
        <position position="1"/>
    </location>
</feature>
<dbReference type="AlphaFoldDB" id="A0ABD2PMF5"/>
<accession>A0ABD2PMF5</accession>
<reference evidence="1 2" key="1">
    <citation type="submission" date="2024-11" db="EMBL/GenBank/DDBJ databases">
        <title>Adaptive evolution of stress response genes in parasites aligns with host niche diversity.</title>
        <authorList>
            <person name="Hahn C."/>
            <person name="Resl P."/>
        </authorList>
    </citation>
    <scope>NUCLEOTIDE SEQUENCE [LARGE SCALE GENOMIC DNA]</scope>
    <source>
        <strain evidence="1">EGGRZ-B1_66</strain>
        <tissue evidence="1">Body</tissue>
    </source>
</reference>
<protein>
    <submittedName>
        <fullName evidence="1">Uncharacterized protein</fullName>
    </submittedName>
</protein>
<name>A0ABD2PMF5_9PLAT</name>
<gene>
    <name evidence="1" type="ORF">Ciccas_012760</name>
</gene>
<keyword evidence="2" id="KW-1185">Reference proteome</keyword>
<dbReference type="EMBL" id="JBJKFK010004829">
    <property type="protein sequence ID" value="KAL3308705.1"/>
    <property type="molecule type" value="Genomic_DNA"/>
</dbReference>